<dbReference type="EMBL" id="JBHSOW010000095">
    <property type="protein sequence ID" value="MFC5652294.1"/>
    <property type="molecule type" value="Genomic_DNA"/>
</dbReference>
<keyword evidence="2" id="KW-0813">Transport</keyword>
<feature type="compositionally biased region" description="Low complexity" evidence="5">
    <location>
        <begin position="23"/>
        <end position="35"/>
    </location>
</feature>
<evidence type="ECO:0000313" key="9">
    <source>
        <dbReference type="Proteomes" id="UP001596047"/>
    </source>
</evidence>
<comment type="similarity">
    <text evidence="1">Belongs to the leucine-binding protein family.</text>
</comment>
<sequence>MTAKFRLVVLLLVSVTIILAGCSSSTPASSTSSGDSGDKTPIKIGLLEDQSGDFAIVGQYKYHAAQLAVEEINNAGGIMGSQVELVAPDPQSNNQRYQEMARKLILEDKVDVVFGGITSASREAIRPIMDQNKMLYFYNQQYEGGVADHYTFATGVVPDHQVVTLLPDLIKEYGPNIYTIAADYNFGQITAQWVKKVAEENGGKIIGEEFVPLGVSQFSSSINKIQQAKPDILITLLAGGPQYSFFEQWGKSGIKGVPMASTVTIAEAYEHKQFKPPALANMYVTAPFIEELATKSPEAKQFVDNYRKKFPDDPYIGMEAETEYTAFYLYKAAVEKAGTTDKEAVIKALESGISYDGPAGKVTIDGKTHHVIKDLWLIRTDDKQNIEFVKKLEQIHPDWLSKEKGVDLTQKNDNKQYTPLD</sequence>
<dbReference type="InterPro" id="IPR000709">
    <property type="entry name" value="Leu_Ile_Val-bd"/>
</dbReference>
<evidence type="ECO:0000256" key="1">
    <source>
        <dbReference type="ARBA" id="ARBA00010062"/>
    </source>
</evidence>
<gene>
    <name evidence="8" type="ORF">ACFPYJ_24905</name>
</gene>
<reference evidence="9" key="1">
    <citation type="journal article" date="2019" name="Int. J. Syst. Evol. Microbiol.">
        <title>The Global Catalogue of Microorganisms (GCM) 10K type strain sequencing project: providing services to taxonomists for standard genome sequencing and annotation.</title>
        <authorList>
            <consortium name="The Broad Institute Genomics Platform"/>
            <consortium name="The Broad Institute Genome Sequencing Center for Infectious Disease"/>
            <person name="Wu L."/>
            <person name="Ma J."/>
        </authorList>
    </citation>
    <scope>NUCLEOTIDE SEQUENCE [LARGE SCALE GENOMIC DNA]</scope>
    <source>
        <strain evidence="9">CGMCC 1.3240</strain>
    </source>
</reference>
<protein>
    <submittedName>
        <fullName evidence="8">Urea ABC transporter substrate-binding protein</fullName>
    </submittedName>
</protein>
<dbReference type="RefSeq" id="WP_379190931.1">
    <property type="nucleotide sequence ID" value="NZ_JBHSOW010000095.1"/>
</dbReference>
<evidence type="ECO:0000313" key="8">
    <source>
        <dbReference type="EMBL" id="MFC5652294.1"/>
    </source>
</evidence>
<dbReference type="PROSITE" id="PS51257">
    <property type="entry name" value="PROKAR_LIPOPROTEIN"/>
    <property type="match status" value="1"/>
</dbReference>
<keyword evidence="4" id="KW-0029">Amino-acid transport</keyword>
<dbReference type="Proteomes" id="UP001596047">
    <property type="component" value="Unassembled WGS sequence"/>
</dbReference>
<evidence type="ECO:0000256" key="3">
    <source>
        <dbReference type="ARBA" id="ARBA00022729"/>
    </source>
</evidence>
<keyword evidence="3 6" id="KW-0732">Signal</keyword>
<proteinExistence type="inferred from homology"/>
<organism evidence="8 9">
    <name type="scientific">Paenibacillus solisilvae</name>
    <dbReference type="NCBI Taxonomy" id="2486751"/>
    <lineage>
        <taxon>Bacteria</taxon>
        <taxon>Bacillati</taxon>
        <taxon>Bacillota</taxon>
        <taxon>Bacilli</taxon>
        <taxon>Bacillales</taxon>
        <taxon>Paenibacillaceae</taxon>
        <taxon>Paenibacillus</taxon>
    </lineage>
</organism>
<dbReference type="InterPro" id="IPR028082">
    <property type="entry name" value="Peripla_BP_I"/>
</dbReference>
<dbReference type="InterPro" id="IPR028081">
    <property type="entry name" value="Leu-bd"/>
</dbReference>
<feature type="region of interest" description="Disordered" evidence="5">
    <location>
        <begin position="23"/>
        <end position="42"/>
    </location>
</feature>
<dbReference type="PANTHER" id="PTHR47628:SF1">
    <property type="entry name" value="ALIPHATIC AMIDASE EXPRESSION-REGULATING PROTEIN"/>
    <property type="match status" value="1"/>
</dbReference>
<dbReference type="InterPro" id="IPR019968">
    <property type="entry name" value="Urea_ABC_transptr_substrate-bd"/>
</dbReference>
<dbReference type="CDD" id="cd06356">
    <property type="entry name" value="PBP1_amide_urea_BP-like"/>
    <property type="match status" value="1"/>
</dbReference>
<evidence type="ECO:0000256" key="2">
    <source>
        <dbReference type="ARBA" id="ARBA00022448"/>
    </source>
</evidence>
<dbReference type="PRINTS" id="PR00337">
    <property type="entry name" value="LEUILEVALBP"/>
</dbReference>
<evidence type="ECO:0000259" key="7">
    <source>
        <dbReference type="Pfam" id="PF13458"/>
    </source>
</evidence>
<keyword evidence="9" id="KW-1185">Reference proteome</keyword>
<name>A0ABW0W6D0_9BACL</name>
<dbReference type="NCBIfam" id="TIGR03669">
    <property type="entry name" value="urea_ABC_arch"/>
    <property type="match status" value="1"/>
</dbReference>
<feature type="domain" description="Leucine-binding protein" evidence="7">
    <location>
        <begin position="41"/>
        <end position="383"/>
    </location>
</feature>
<feature type="chain" id="PRO_5047107581" evidence="6">
    <location>
        <begin position="21"/>
        <end position="421"/>
    </location>
</feature>
<evidence type="ECO:0000256" key="4">
    <source>
        <dbReference type="ARBA" id="ARBA00022970"/>
    </source>
</evidence>
<accession>A0ABW0W6D0</accession>
<dbReference type="Pfam" id="PF13458">
    <property type="entry name" value="Peripla_BP_6"/>
    <property type="match status" value="1"/>
</dbReference>
<feature type="signal peptide" evidence="6">
    <location>
        <begin position="1"/>
        <end position="20"/>
    </location>
</feature>
<dbReference type="Gene3D" id="3.40.50.2300">
    <property type="match status" value="2"/>
</dbReference>
<dbReference type="SUPFAM" id="SSF53822">
    <property type="entry name" value="Periplasmic binding protein-like I"/>
    <property type="match status" value="1"/>
</dbReference>
<evidence type="ECO:0000256" key="5">
    <source>
        <dbReference type="SAM" id="MobiDB-lite"/>
    </source>
</evidence>
<evidence type="ECO:0000256" key="6">
    <source>
        <dbReference type="SAM" id="SignalP"/>
    </source>
</evidence>
<dbReference type="PANTHER" id="PTHR47628">
    <property type="match status" value="1"/>
</dbReference>
<comment type="caution">
    <text evidence="8">The sequence shown here is derived from an EMBL/GenBank/DDBJ whole genome shotgun (WGS) entry which is preliminary data.</text>
</comment>